<comment type="caution">
    <text evidence="1">The sequence shown here is derived from an EMBL/GenBank/DDBJ whole genome shotgun (WGS) entry which is preliminary data.</text>
</comment>
<accession>A0ABT7NU76</accession>
<reference evidence="2" key="2">
    <citation type="submission" date="2023-06" db="EMBL/GenBank/DDBJ databases">
        <title>Itaconate inhibition of nontuberculous mycobacteria.</title>
        <authorList>
            <person name="Spilker T."/>
        </authorList>
    </citation>
    <scope>NUCLEOTIDE SEQUENCE [LARGE SCALE GENOMIC DNA]</scope>
    <source>
        <strain evidence="2">FLAC1071</strain>
    </source>
</reference>
<organism evidence="1 2">
    <name type="scientific">Mycobacterium intracellulare subsp. chimaera</name>
    <dbReference type="NCBI Taxonomy" id="222805"/>
    <lineage>
        <taxon>Bacteria</taxon>
        <taxon>Bacillati</taxon>
        <taxon>Actinomycetota</taxon>
        <taxon>Actinomycetes</taxon>
        <taxon>Mycobacteriales</taxon>
        <taxon>Mycobacteriaceae</taxon>
        <taxon>Mycobacterium</taxon>
        <taxon>Mycobacterium avium complex (MAC)</taxon>
    </lineage>
</organism>
<dbReference type="Pfam" id="PF21790">
    <property type="entry name" value="OGG"/>
    <property type="match status" value="1"/>
</dbReference>
<evidence type="ECO:0000313" key="1">
    <source>
        <dbReference type="EMBL" id="MDM3924576.1"/>
    </source>
</evidence>
<dbReference type="Proteomes" id="UP001529272">
    <property type="component" value="Unassembled WGS sequence"/>
</dbReference>
<reference evidence="1 2" key="1">
    <citation type="submission" date="2023-06" db="EMBL/GenBank/DDBJ databases">
        <title>Itaconate inhibition of nontuberculous mycobacteria.</title>
        <authorList>
            <person name="Breen P."/>
            <person name="Zimbric M."/>
            <person name="Caverly L."/>
        </authorList>
    </citation>
    <scope>NUCLEOTIDE SEQUENCE [LARGE SCALE GENOMIC DNA]</scope>
    <source>
        <strain evidence="1 2">FLAC1071</strain>
    </source>
</reference>
<dbReference type="EMBL" id="JASZZX010000001">
    <property type="protein sequence ID" value="MDM3924576.1"/>
    <property type="molecule type" value="Genomic_DNA"/>
</dbReference>
<gene>
    <name evidence="1" type="ORF">QRB35_00860</name>
</gene>
<keyword evidence="2" id="KW-1185">Reference proteome</keyword>
<proteinExistence type="predicted"/>
<dbReference type="RefSeq" id="WP_289114255.1">
    <property type="nucleotide sequence ID" value="NZ_JASZZX010000001.1"/>
</dbReference>
<name>A0ABT7NU76_MYCIT</name>
<protein>
    <submittedName>
        <fullName evidence="1">Uncharacterized protein</fullName>
    </submittedName>
</protein>
<evidence type="ECO:0000313" key="2">
    <source>
        <dbReference type="Proteomes" id="UP001529272"/>
    </source>
</evidence>
<sequence length="236" mass="27011">MVLGRADQIDDPVKVSSWWANRGVTIASAELNRDGLFRLADECRQSSDRDWVSFLWHVLAWGVMGDYRNAPTIVNSAMGDAKHAELNNALAAAADASYRGDIRSAYSSLRGKVPRLGPAFFSKFLYFVADRDSAQARCLILDSRVSAAAFTLAGLEYFEERASTYDRFCRDVHRWSERFEVSADVIEFRLYQFGRLIDSRRWKWLHAEVSLYREGYKAVDFETIAERRAQLAGWKE</sequence>
<dbReference type="InterPro" id="IPR048868">
    <property type="entry name" value="OGG-like_put"/>
</dbReference>